<evidence type="ECO:0000313" key="1">
    <source>
        <dbReference type="EMBL" id="MDB0569389.1"/>
    </source>
</evidence>
<comment type="caution">
    <text evidence="1">The sequence shown here is derived from an EMBL/GenBank/DDBJ whole genome shotgun (WGS) entry which is preliminary data.</text>
</comment>
<protein>
    <submittedName>
        <fullName evidence="1">Uncharacterized protein</fullName>
    </submittedName>
</protein>
<accession>A0AAW5ZIF1</accession>
<name>A0AAW5ZIF1_RALSL</name>
<dbReference type="EMBL" id="JAIVFG010000001">
    <property type="protein sequence ID" value="MDB0569389.1"/>
    <property type="molecule type" value="Genomic_DNA"/>
</dbReference>
<gene>
    <name evidence="1" type="ORF">LBW59_01190</name>
</gene>
<sequence>MKEKTGMYQKTFSVNISSATKPLNPTDFPPSESLAPAAFPGYRNTYVALSDESESGHAAFIDGIALRVPRAQARTTA</sequence>
<evidence type="ECO:0000313" key="2">
    <source>
        <dbReference type="Proteomes" id="UP001144050"/>
    </source>
</evidence>
<reference evidence="1" key="1">
    <citation type="submission" date="2021-09" db="EMBL/GenBank/DDBJ databases">
        <title>Genomic analysis of Ralstonia spp.</title>
        <authorList>
            <person name="Aburjaile F."/>
            <person name="Ariute J.C."/>
            <person name="Pais A.K.L."/>
            <person name="Albuquerque G.M.R."/>
            <person name="Silva A.M.F."/>
            <person name="Brenig B."/>
            <person name="Azevedo V."/>
            <person name="Matiuzzi M."/>
            <person name="Ramos R."/>
            <person name="Goes-Neto A."/>
            <person name="Soares S."/>
            <person name="Iseppon A.M.B."/>
            <person name="Souza E."/>
            <person name="Gama M."/>
        </authorList>
    </citation>
    <scope>NUCLEOTIDE SEQUENCE</scope>
    <source>
        <strain evidence="1">CCRMRs91</strain>
    </source>
</reference>
<proteinExistence type="predicted"/>
<dbReference type="RefSeq" id="WP_271656066.1">
    <property type="nucleotide sequence ID" value="NZ_JAIVFG010000001.1"/>
</dbReference>
<organism evidence="1 2">
    <name type="scientific">Ralstonia solanacearum</name>
    <name type="common">Pseudomonas solanacearum</name>
    <dbReference type="NCBI Taxonomy" id="305"/>
    <lineage>
        <taxon>Bacteria</taxon>
        <taxon>Pseudomonadati</taxon>
        <taxon>Pseudomonadota</taxon>
        <taxon>Betaproteobacteria</taxon>
        <taxon>Burkholderiales</taxon>
        <taxon>Burkholderiaceae</taxon>
        <taxon>Ralstonia</taxon>
        <taxon>Ralstonia solanacearum species complex</taxon>
    </lineage>
</organism>
<dbReference type="Proteomes" id="UP001144050">
    <property type="component" value="Unassembled WGS sequence"/>
</dbReference>
<dbReference type="AlphaFoldDB" id="A0AAW5ZIF1"/>